<name>A0A814J9F0_9BILA</name>
<evidence type="ECO:0000313" key="1">
    <source>
        <dbReference type="EMBL" id="CAF1033715.1"/>
    </source>
</evidence>
<sequence length="355" mass="38767">MAVADVNLHQPLILNGCGNILPAPTIPYGARRYGINRNFRRVGAGCGCGSPLIGGAGYGDDLSYTGTGLGDVGYNISSWYGLPVDYASGTAGLTNANLATINYLSTPQATGLQQYATDVQGFYGDYYPRLVRRRVLRSGVPYKKNIGVRYLRPRSGPLIIRGVRPRPLRISRQVLHRSSPPPLIIREQLLTSPVPFASQTCIQRVPALPLPPRSIAVGRLPPLPPRPQTVILEKWLPFRRQARRRVIVQRAPPPRAYPRPRNIVIQYEPTPARVNQRIRFLGVTQGDPQAYVQHYGGSLLDAHSLEQIARAAGVVENISPSVLAGSIAANSYQFASSIDTLGYDTGVVGYDHAVF</sequence>
<evidence type="ECO:0000313" key="3">
    <source>
        <dbReference type="Proteomes" id="UP000663889"/>
    </source>
</evidence>
<gene>
    <name evidence="2" type="ORF">FNK824_LOCUS15896</name>
    <name evidence="1" type="ORF">SEV965_LOCUS12448</name>
</gene>
<dbReference type="Proteomes" id="UP000663874">
    <property type="component" value="Unassembled WGS sequence"/>
</dbReference>
<accession>A0A814J9F0</accession>
<comment type="caution">
    <text evidence="1">The sequence shown here is derived from an EMBL/GenBank/DDBJ whole genome shotgun (WGS) entry which is preliminary data.</text>
</comment>
<dbReference type="Proteomes" id="UP000663889">
    <property type="component" value="Unassembled WGS sequence"/>
</dbReference>
<dbReference type="EMBL" id="CAJNOU010000563">
    <property type="protein sequence ID" value="CAF1033715.1"/>
    <property type="molecule type" value="Genomic_DNA"/>
</dbReference>
<proteinExistence type="predicted"/>
<protein>
    <submittedName>
        <fullName evidence="1">Uncharacterized protein</fullName>
    </submittedName>
</protein>
<organism evidence="1 3">
    <name type="scientific">Rotaria sordida</name>
    <dbReference type="NCBI Taxonomy" id="392033"/>
    <lineage>
        <taxon>Eukaryota</taxon>
        <taxon>Metazoa</taxon>
        <taxon>Spiralia</taxon>
        <taxon>Gnathifera</taxon>
        <taxon>Rotifera</taxon>
        <taxon>Eurotatoria</taxon>
        <taxon>Bdelloidea</taxon>
        <taxon>Philodinida</taxon>
        <taxon>Philodinidae</taxon>
        <taxon>Rotaria</taxon>
    </lineage>
</organism>
<evidence type="ECO:0000313" key="2">
    <source>
        <dbReference type="EMBL" id="CAF3816524.1"/>
    </source>
</evidence>
<dbReference type="AlphaFoldDB" id="A0A814J9F0"/>
<dbReference type="EMBL" id="CAJOBE010002351">
    <property type="protein sequence ID" value="CAF3816524.1"/>
    <property type="molecule type" value="Genomic_DNA"/>
</dbReference>
<reference evidence="1" key="1">
    <citation type="submission" date="2021-02" db="EMBL/GenBank/DDBJ databases">
        <authorList>
            <person name="Nowell W R."/>
        </authorList>
    </citation>
    <scope>NUCLEOTIDE SEQUENCE</scope>
</reference>